<gene>
    <name evidence="1" type="ORF">MLD38_005271</name>
</gene>
<accession>A0ACB9S7T9</accession>
<protein>
    <submittedName>
        <fullName evidence="1">Uncharacterized protein</fullName>
    </submittedName>
</protein>
<dbReference type="EMBL" id="CM042881">
    <property type="protein sequence ID" value="KAI4387435.1"/>
    <property type="molecule type" value="Genomic_DNA"/>
</dbReference>
<proteinExistence type="predicted"/>
<name>A0ACB9S7T9_9MYRT</name>
<dbReference type="Proteomes" id="UP001057402">
    <property type="component" value="Chromosome 2"/>
</dbReference>
<evidence type="ECO:0000313" key="2">
    <source>
        <dbReference type="Proteomes" id="UP001057402"/>
    </source>
</evidence>
<sequence>MNNETKSPKIHAALLSSPGMGHLIPVTELGKRLVCDHGWDVTVFALSSGESKGDSQLALSSGESKGDSQPFEIVEMLPPDISTLIGQDAAVVTLLAVMMRAAIPVFRSALAQLDAQPDVLIVDIFGVDHLEIGKELGIPSYVYCASNTWFLSLLVYCPILDKEVKGEYLDRTEPLEIPGCKAVQPVDVPDPMLDRSNQQYHEFLLLGEKITHGDGILVNVWEDFQPDILQALQNQDLLGRIIRGPIFAIGPLVRPPTKELSTGHKVFDWLDKQPRESVIYISFGSGGTLSPDQLTELAWGLELSGQRFIWVIRPPTSTTGVGSYVGNTDGTGDISSLFPAGFLSRVQDVGFLIPLWAPQVDILRHPSVGGFLSHCGWSSALESITNGVPMVAWPLYAEQRMNAALLTEEVGVAVKPKALPTNDTIGREEIKDLVKMIMVEEEGRGIRAKAKEIKESAHRALSKFGARGYSSSYGTLARFTEECKGKRLTNETATDPLPNCLR</sequence>
<reference evidence="2" key="1">
    <citation type="journal article" date="2023" name="Front. Plant Sci.">
        <title>Chromosomal-level genome assembly of Melastoma candidum provides insights into trichome evolution.</title>
        <authorList>
            <person name="Zhong Y."/>
            <person name="Wu W."/>
            <person name="Sun C."/>
            <person name="Zou P."/>
            <person name="Liu Y."/>
            <person name="Dai S."/>
            <person name="Zhou R."/>
        </authorList>
    </citation>
    <scope>NUCLEOTIDE SEQUENCE [LARGE SCALE GENOMIC DNA]</scope>
</reference>
<keyword evidence="2" id="KW-1185">Reference proteome</keyword>
<organism evidence="1 2">
    <name type="scientific">Melastoma candidum</name>
    <dbReference type="NCBI Taxonomy" id="119954"/>
    <lineage>
        <taxon>Eukaryota</taxon>
        <taxon>Viridiplantae</taxon>
        <taxon>Streptophyta</taxon>
        <taxon>Embryophyta</taxon>
        <taxon>Tracheophyta</taxon>
        <taxon>Spermatophyta</taxon>
        <taxon>Magnoliopsida</taxon>
        <taxon>eudicotyledons</taxon>
        <taxon>Gunneridae</taxon>
        <taxon>Pentapetalae</taxon>
        <taxon>rosids</taxon>
        <taxon>malvids</taxon>
        <taxon>Myrtales</taxon>
        <taxon>Melastomataceae</taxon>
        <taxon>Melastomatoideae</taxon>
        <taxon>Melastomateae</taxon>
        <taxon>Melastoma</taxon>
    </lineage>
</organism>
<evidence type="ECO:0000313" key="1">
    <source>
        <dbReference type="EMBL" id="KAI4387435.1"/>
    </source>
</evidence>
<comment type="caution">
    <text evidence="1">The sequence shown here is derived from an EMBL/GenBank/DDBJ whole genome shotgun (WGS) entry which is preliminary data.</text>
</comment>